<evidence type="ECO:0000256" key="4">
    <source>
        <dbReference type="ARBA" id="ARBA00022989"/>
    </source>
</evidence>
<evidence type="ECO:0000313" key="9">
    <source>
        <dbReference type="Proteomes" id="UP000219036"/>
    </source>
</evidence>
<feature type="transmembrane region" description="Helical" evidence="6">
    <location>
        <begin position="66"/>
        <end position="83"/>
    </location>
</feature>
<keyword evidence="2" id="KW-1003">Cell membrane</keyword>
<dbReference type="PANTHER" id="PTHR40077">
    <property type="entry name" value="MEMBRANE PROTEIN-RELATED"/>
    <property type="match status" value="1"/>
</dbReference>
<evidence type="ECO:0000256" key="3">
    <source>
        <dbReference type="ARBA" id="ARBA00022692"/>
    </source>
</evidence>
<keyword evidence="5 6" id="KW-0472">Membrane</keyword>
<keyword evidence="9" id="KW-1185">Reference proteome</keyword>
<evidence type="ECO:0000313" key="8">
    <source>
        <dbReference type="EMBL" id="SNZ03022.1"/>
    </source>
</evidence>
<organism evidence="8 9">
    <name type="scientific">Persephonella hydrogeniphila</name>
    <dbReference type="NCBI Taxonomy" id="198703"/>
    <lineage>
        <taxon>Bacteria</taxon>
        <taxon>Pseudomonadati</taxon>
        <taxon>Aquificota</taxon>
        <taxon>Aquificia</taxon>
        <taxon>Aquificales</taxon>
        <taxon>Hydrogenothermaceae</taxon>
        <taxon>Persephonella</taxon>
    </lineage>
</organism>
<keyword evidence="3 6" id="KW-0812">Transmembrane</keyword>
<evidence type="ECO:0000259" key="7">
    <source>
        <dbReference type="Pfam" id="PF12823"/>
    </source>
</evidence>
<dbReference type="OrthoDB" id="1121311at2"/>
<dbReference type="Pfam" id="PF12823">
    <property type="entry name" value="DUF3817"/>
    <property type="match status" value="1"/>
</dbReference>
<feature type="transmembrane region" description="Helical" evidence="6">
    <location>
        <begin position="6"/>
        <end position="29"/>
    </location>
</feature>
<dbReference type="EMBL" id="OBEI01000001">
    <property type="protein sequence ID" value="SNZ03022.1"/>
    <property type="molecule type" value="Genomic_DNA"/>
</dbReference>
<dbReference type="NCBIfam" id="TIGR03954">
    <property type="entry name" value="integ_memb_HG"/>
    <property type="match status" value="1"/>
</dbReference>
<protein>
    <submittedName>
        <fullName evidence="8">Integral membrane protein</fullName>
    </submittedName>
</protein>
<reference evidence="9" key="1">
    <citation type="submission" date="2017-09" db="EMBL/GenBank/DDBJ databases">
        <authorList>
            <person name="Varghese N."/>
            <person name="Submissions S."/>
        </authorList>
    </citation>
    <scope>NUCLEOTIDE SEQUENCE [LARGE SCALE GENOMIC DNA]</scope>
    <source>
        <strain evidence="9">DSM 15103</strain>
    </source>
</reference>
<evidence type="ECO:0000256" key="5">
    <source>
        <dbReference type="ARBA" id="ARBA00023136"/>
    </source>
</evidence>
<dbReference type="GO" id="GO:0005886">
    <property type="term" value="C:plasma membrane"/>
    <property type="evidence" value="ECO:0007669"/>
    <property type="project" value="UniProtKB-SubCell"/>
</dbReference>
<feature type="domain" description="DUF3817" evidence="7">
    <location>
        <begin position="2"/>
        <end position="87"/>
    </location>
</feature>
<evidence type="ECO:0000256" key="2">
    <source>
        <dbReference type="ARBA" id="ARBA00022475"/>
    </source>
</evidence>
<name>A0A285N0R0_9AQUI</name>
<evidence type="ECO:0000256" key="6">
    <source>
        <dbReference type="SAM" id="Phobius"/>
    </source>
</evidence>
<dbReference type="RefSeq" id="WP_096999470.1">
    <property type="nucleotide sequence ID" value="NZ_OBEI01000001.1"/>
</dbReference>
<gene>
    <name evidence="8" type="ORF">SAMN06265182_0271</name>
</gene>
<proteinExistence type="predicted"/>
<comment type="subcellular location">
    <subcellularLocation>
        <location evidence="1">Cell membrane</location>
        <topology evidence="1">Multi-pass membrane protein</topology>
    </subcellularLocation>
</comment>
<feature type="transmembrane region" description="Helical" evidence="6">
    <location>
        <begin position="36"/>
        <end position="54"/>
    </location>
</feature>
<accession>A0A285N0R0</accession>
<dbReference type="Proteomes" id="UP000219036">
    <property type="component" value="Unassembled WGS sequence"/>
</dbReference>
<dbReference type="PANTHER" id="PTHR40077:SF1">
    <property type="entry name" value="MEMBRANE PROTEIN"/>
    <property type="match status" value="1"/>
</dbReference>
<dbReference type="InterPro" id="IPR023845">
    <property type="entry name" value="DUF3817_TM"/>
</dbReference>
<dbReference type="AlphaFoldDB" id="A0A285N0R0"/>
<keyword evidence="4 6" id="KW-1133">Transmembrane helix</keyword>
<evidence type="ECO:0000256" key="1">
    <source>
        <dbReference type="ARBA" id="ARBA00004651"/>
    </source>
</evidence>
<sequence>MKKLAIISLIEGISLIILVFIGMPLKYIWGYKIATMIFGSIHGVLWLIFLFILYKVRKEYNLDNSFTVKMLVFSVIPFGLIPMEKMIRDFNGKIDKNQKEGEFINA</sequence>